<accession>E2AW50</accession>
<dbReference type="InParanoid" id="E2AW50"/>
<feature type="region of interest" description="Disordered" evidence="1">
    <location>
        <begin position="65"/>
        <end position="84"/>
    </location>
</feature>
<dbReference type="EMBL" id="GL443246">
    <property type="protein sequence ID" value="EFN62329.1"/>
    <property type="molecule type" value="Genomic_DNA"/>
</dbReference>
<evidence type="ECO:0000256" key="1">
    <source>
        <dbReference type="SAM" id="MobiDB-lite"/>
    </source>
</evidence>
<gene>
    <name evidence="2" type="ORF">EAG_15404</name>
</gene>
<proteinExistence type="predicted"/>
<name>E2AW50_CAMFO</name>
<organism evidence="3">
    <name type="scientific">Camponotus floridanus</name>
    <name type="common">Florida carpenter ant</name>
    <dbReference type="NCBI Taxonomy" id="104421"/>
    <lineage>
        <taxon>Eukaryota</taxon>
        <taxon>Metazoa</taxon>
        <taxon>Ecdysozoa</taxon>
        <taxon>Arthropoda</taxon>
        <taxon>Hexapoda</taxon>
        <taxon>Insecta</taxon>
        <taxon>Pterygota</taxon>
        <taxon>Neoptera</taxon>
        <taxon>Endopterygota</taxon>
        <taxon>Hymenoptera</taxon>
        <taxon>Apocrita</taxon>
        <taxon>Aculeata</taxon>
        <taxon>Formicoidea</taxon>
        <taxon>Formicidae</taxon>
        <taxon>Formicinae</taxon>
        <taxon>Camponotus</taxon>
    </lineage>
</organism>
<reference evidence="2 3" key="1">
    <citation type="journal article" date="2010" name="Science">
        <title>Genomic comparison of the ants Camponotus floridanus and Harpegnathos saltator.</title>
        <authorList>
            <person name="Bonasio R."/>
            <person name="Zhang G."/>
            <person name="Ye C."/>
            <person name="Mutti N.S."/>
            <person name="Fang X."/>
            <person name="Qin N."/>
            <person name="Donahue G."/>
            <person name="Yang P."/>
            <person name="Li Q."/>
            <person name="Li C."/>
            <person name="Zhang P."/>
            <person name="Huang Z."/>
            <person name="Berger S.L."/>
            <person name="Reinberg D."/>
            <person name="Wang J."/>
            <person name="Liebig J."/>
        </authorList>
    </citation>
    <scope>NUCLEOTIDE SEQUENCE [LARGE SCALE GENOMIC DNA]</scope>
    <source>
        <strain evidence="3">C129</strain>
    </source>
</reference>
<dbReference type="AlphaFoldDB" id="E2AW50"/>
<protein>
    <submittedName>
        <fullName evidence="2">Uncharacterized protein</fullName>
    </submittedName>
</protein>
<sequence>MARSSITRSRLNPAVRAVPVRRLWNAHPYANHHLQTCAYSFYMFTTETESDQAAVLVHGRGLYTPSDTSRNSSRSHGNNLGNQSFPVPTLKDDINIVSVFTSNVREQNNIVLQQQVHFRDIFRVRDSRGCASTPGASLSMNCCKTLFCGLACNESAVKSFKHYVDVSGERIGKRGAGSSSSSRSKDLNLDPLIEKLERVNFKSVEKYNEKINITVGEKLIYNDVVVSGISQLRSGYQVEWPVLIVKLVTSPPRGRHPRSFKLTCITGSPPLPAVMKASRHWQHVVTFEYDVLKPRATDGSTRALVHARAQIRSDESTVLCARVTALHQLQNAFGLCPIMLSSKYQNRIRMSSQCELCDIPTLYTAAKVCTGLAYRLSRNQSGIAHG</sequence>
<dbReference type="Proteomes" id="UP000000311">
    <property type="component" value="Unassembled WGS sequence"/>
</dbReference>
<evidence type="ECO:0000313" key="3">
    <source>
        <dbReference type="Proteomes" id="UP000000311"/>
    </source>
</evidence>
<keyword evidence="3" id="KW-1185">Reference proteome</keyword>
<evidence type="ECO:0000313" key="2">
    <source>
        <dbReference type="EMBL" id="EFN62329.1"/>
    </source>
</evidence>